<accession>A0AAV2DBU9</accession>
<protein>
    <submittedName>
        <fullName evidence="1">Uncharacterized protein</fullName>
    </submittedName>
</protein>
<sequence>MVHPQWRQVLDLEDDIYGELCVAFFNTFTIRKTQCLLGHPVCRVELWLGGEGCNLSYDELAIALGVEAKHEDDWEEAAIRSFDVNAAFFKFCLPKYRRTKFKSALTTASTLHL</sequence>
<dbReference type="AlphaFoldDB" id="A0AAV2DBU9"/>
<proteinExistence type="predicted"/>
<evidence type="ECO:0000313" key="2">
    <source>
        <dbReference type="Proteomes" id="UP001497516"/>
    </source>
</evidence>
<reference evidence="1 2" key="1">
    <citation type="submission" date="2024-04" db="EMBL/GenBank/DDBJ databases">
        <authorList>
            <person name="Fracassetti M."/>
        </authorList>
    </citation>
    <scope>NUCLEOTIDE SEQUENCE [LARGE SCALE GENOMIC DNA]</scope>
</reference>
<dbReference type="Proteomes" id="UP001497516">
    <property type="component" value="Chromosome 2"/>
</dbReference>
<dbReference type="EMBL" id="OZ034815">
    <property type="protein sequence ID" value="CAL1370576.1"/>
    <property type="molecule type" value="Genomic_DNA"/>
</dbReference>
<keyword evidence="2" id="KW-1185">Reference proteome</keyword>
<name>A0AAV2DBU9_9ROSI</name>
<gene>
    <name evidence="1" type="ORF">LTRI10_LOCUS12692</name>
</gene>
<organism evidence="1 2">
    <name type="scientific">Linum trigynum</name>
    <dbReference type="NCBI Taxonomy" id="586398"/>
    <lineage>
        <taxon>Eukaryota</taxon>
        <taxon>Viridiplantae</taxon>
        <taxon>Streptophyta</taxon>
        <taxon>Embryophyta</taxon>
        <taxon>Tracheophyta</taxon>
        <taxon>Spermatophyta</taxon>
        <taxon>Magnoliopsida</taxon>
        <taxon>eudicotyledons</taxon>
        <taxon>Gunneridae</taxon>
        <taxon>Pentapetalae</taxon>
        <taxon>rosids</taxon>
        <taxon>fabids</taxon>
        <taxon>Malpighiales</taxon>
        <taxon>Linaceae</taxon>
        <taxon>Linum</taxon>
    </lineage>
</organism>
<evidence type="ECO:0000313" key="1">
    <source>
        <dbReference type="EMBL" id="CAL1370576.1"/>
    </source>
</evidence>